<evidence type="ECO:0000313" key="2">
    <source>
        <dbReference type="EMBL" id="GIJ73659.1"/>
    </source>
</evidence>
<feature type="region of interest" description="Disordered" evidence="1">
    <location>
        <begin position="1"/>
        <end position="29"/>
    </location>
</feature>
<name>A0A8J4EG91_9ACTN</name>
<dbReference type="AlphaFoldDB" id="A0A8J4EG91"/>
<evidence type="ECO:0000256" key="1">
    <source>
        <dbReference type="SAM" id="MobiDB-lite"/>
    </source>
</evidence>
<gene>
    <name evidence="2" type="ORF">Voc01_085760</name>
</gene>
<dbReference type="EMBL" id="BOPH01000121">
    <property type="protein sequence ID" value="GIJ73659.1"/>
    <property type="molecule type" value="Genomic_DNA"/>
</dbReference>
<organism evidence="2 3">
    <name type="scientific">Virgisporangium ochraceum</name>
    <dbReference type="NCBI Taxonomy" id="65505"/>
    <lineage>
        <taxon>Bacteria</taxon>
        <taxon>Bacillati</taxon>
        <taxon>Actinomycetota</taxon>
        <taxon>Actinomycetes</taxon>
        <taxon>Micromonosporales</taxon>
        <taxon>Micromonosporaceae</taxon>
        <taxon>Virgisporangium</taxon>
    </lineage>
</organism>
<evidence type="ECO:0000313" key="3">
    <source>
        <dbReference type="Proteomes" id="UP000635606"/>
    </source>
</evidence>
<protein>
    <submittedName>
        <fullName evidence="2">Uncharacterized protein</fullName>
    </submittedName>
</protein>
<proteinExistence type="predicted"/>
<sequence length="79" mass="8544">MGRQRRRADPGETTGTGTINTPTDFRTGTVGRANAGMEAIGDRRPYVTALIVLDEEAALLAEIEADRYAATTGDLYQKE</sequence>
<accession>A0A8J4EG91</accession>
<comment type="caution">
    <text evidence="2">The sequence shown here is derived from an EMBL/GenBank/DDBJ whole genome shotgun (WGS) entry which is preliminary data.</text>
</comment>
<feature type="compositionally biased region" description="Low complexity" evidence="1">
    <location>
        <begin position="11"/>
        <end position="23"/>
    </location>
</feature>
<reference evidence="2" key="1">
    <citation type="submission" date="2021-01" db="EMBL/GenBank/DDBJ databases">
        <title>Whole genome shotgun sequence of Virgisporangium ochraceum NBRC 16418.</title>
        <authorList>
            <person name="Komaki H."/>
            <person name="Tamura T."/>
        </authorList>
    </citation>
    <scope>NUCLEOTIDE SEQUENCE</scope>
    <source>
        <strain evidence="2">NBRC 16418</strain>
    </source>
</reference>
<keyword evidence="3" id="KW-1185">Reference proteome</keyword>
<dbReference type="Proteomes" id="UP000635606">
    <property type="component" value="Unassembled WGS sequence"/>
</dbReference>